<feature type="region of interest" description="Disordered" evidence="14">
    <location>
        <begin position="1"/>
        <end position="42"/>
    </location>
</feature>
<feature type="compositionally biased region" description="Polar residues" evidence="14">
    <location>
        <begin position="373"/>
        <end position="386"/>
    </location>
</feature>
<dbReference type="InterPro" id="IPR047117">
    <property type="entry name" value="PERK1-13-like"/>
</dbReference>
<dbReference type="SUPFAM" id="SSF56112">
    <property type="entry name" value="Protein kinase-like (PK-like)"/>
    <property type="match status" value="1"/>
</dbReference>
<evidence type="ECO:0000256" key="3">
    <source>
        <dbReference type="ARBA" id="ARBA00022475"/>
    </source>
</evidence>
<feature type="compositionally biased region" description="Basic residues" evidence="14">
    <location>
        <begin position="423"/>
        <end position="433"/>
    </location>
</feature>
<protein>
    <recommendedName>
        <fullName evidence="2">non-specific serine/threonine protein kinase</fullName>
        <ecNumber evidence="2">2.7.11.1</ecNumber>
    </recommendedName>
</protein>
<feature type="region of interest" description="Disordered" evidence="14">
    <location>
        <begin position="79"/>
        <end position="128"/>
    </location>
</feature>
<dbReference type="SMART" id="SM00220">
    <property type="entry name" value="S_TKc"/>
    <property type="match status" value="1"/>
</dbReference>
<evidence type="ECO:0000256" key="6">
    <source>
        <dbReference type="ARBA" id="ARBA00022692"/>
    </source>
</evidence>
<proteinExistence type="predicted"/>
<feature type="compositionally biased region" description="Pro residues" evidence="14">
    <location>
        <begin position="1"/>
        <end position="18"/>
    </location>
</feature>
<dbReference type="FunFam" id="1.10.510.10:FF:000173">
    <property type="entry name" value="proline-rich receptor-like protein kinase PERK8"/>
    <property type="match status" value="1"/>
</dbReference>
<keyword evidence="5" id="KW-0808">Transferase</keyword>
<dbReference type="EMBL" id="LR881468">
    <property type="protein sequence ID" value="CAD5324020.1"/>
    <property type="molecule type" value="Genomic_DNA"/>
</dbReference>
<evidence type="ECO:0000256" key="1">
    <source>
        <dbReference type="ARBA" id="ARBA00004162"/>
    </source>
</evidence>
<feature type="compositionally biased region" description="Low complexity" evidence="14">
    <location>
        <begin position="19"/>
        <end position="41"/>
    </location>
</feature>
<dbReference type="Pfam" id="PF00069">
    <property type="entry name" value="Pkinase"/>
    <property type="match status" value="1"/>
</dbReference>
<keyword evidence="6 15" id="KW-0812">Transmembrane</keyword>
<evidence type="ECO:0000313" key="18">
    <source>
        <dbReference type="Proteomes" id="UP000516314"/>
    </source>
</evidence>
<dbReference type="Proteomes" id="UP000516314">
    <property type="component" value="Chromosome 3"/>
</dbReference>
<dbReference type="PROSITE" id="PS00108">
    <property type="entry name" value="PROTEIN_KINASE_ST"/>
    <property type="match status" value="1"/>
</dbReference>
<dbReference type="PANTHER" id="PTHR47982:SF51">
    <property type="entry name" value="PROLINE-RICH RECEPTOR-LIKE PROTEIN KINASE PERK2"/>
    <property type="match status" value="1"/>
</dbReference>
<evidence type="ECO:0000256" key="9">
    <source>
        <dbReference type="ARBA" id="ARBA00022840"/>
    </source>
</evidence>
<keyword evidence="8" id="KW-0418">Kinase</keyword>
<evidence type="ECO:0000259" key="16">
    <source>
        <dbReference type="PROSITE" id="PS50011"/>
    </source>
</evidence>
<comment type="catalytic activity">
    <reaction evidence="13">
        <text>L-seryl-[protein] + ATP = O-phospho-L-seryl-[protein] + ADP + H(+)</text>
        <dbReference type="Rhea" id="RHEA:17989"/>
        <dbReference type="Rhea" id="RHEA-COMP:9863"/>
        <dbReference type="Rhea" id="RHEA-COMP:11604"/>
        <dbReference type="ChEBI" id="CHEBI:15378"/>
        <dbReference type="ChEBI" id="CHEBI:29999"/>
        <dbReference type="ChEBI" id="CHEBI:30616"/>
        <dbReference type="ChEBI" id="CHEBI:83421"/>
        <dbReference type="ChEBI" id="CHEBI:456216"/>
        <dbReference type="EC" id="2.7.11.1"/>
    </reaction>
</comment>
<dbReference type="Gene3D" id="1.10.510.10">
    <property type="entry name" value="Transferase(Phosphotransferase) domain 1"/>
    <property type="match status" value="1"/>
</dbReference>
<evidence type="ECO:0000256" key="2">
    <source>
        <dbReference type="ARBA" id="ARBA00012513"/>
    </source>
</evidence>
<feature type="domain" description="Protein kinase" evidence="16">
    <location>
        <begin position="1"/>
        <end position="312"/>
    </location>
</feature>
<feature type="compositionally biased region" description="Pro residues" evidence="14">
    <location>
        <begin position="110"/>
        <end position="119"/>
    </location>
</feature>
<keyword evidence="4" id="KW-0723">Serine/threonine-protein kinase</keyword>
<dbReference type="PANTHER" id="PTHR47982">
    <property type="entry name" value="PROLINE-RICH RECEPTOR-LIKE PROTEIN KINASE PERK4"/>
    <property type="match status" value="1"/>
</dbReference>
<evidence type="ECO:0000256" key="12">
    <source>
        <dbReference type="ARBA" id="ARBA00047899"/>
    </source>
</evidence>
<evidence type="ECO:0000256" key="8">
    <source>
        <dbReference type="ARBA" id="ARBA00022777"/>
    </source>
</evidence>
<dbReference type="GO" id="GO:0004674">
    <property type="term" value="F:protein serine/threonine kinase activity"/>
    <property type="evidence" value="ECO:0007669"/>
    <property type="project" value="UniProtKB-KW"/>
</dbReference>
<dbReference type="InterPro" id="IPR000719">
    <property type="entry name" value="Prot_kinase_dom"/>
</dbReference>
<name>A0A7G2ERQ5_ARATH</name>
<keyword evidence="11 15" id="KW-0472">Membrane</keyword>
<dbReference type="GO" id="GO:0005886">
    <property type="term" value="C:plasma membrane"/>
    <property type="evidence" value="ECO:0007669"/>
    <property type="project" value="UniProtKB-SubCell"/>
</dbReference>
<evidence type="ECO:0000256" key="10">
    <source>
        <dbReference type="ARBA" id="ARBA00022989"/>
    </source>
</evidence>
<gene>
    <name evidence="17" type="ORF">AT9943_LOCUS11938</name>
</gene>
<dbReference type="InterPro" id="IPR011009">
    <property type="entry name" value="Kinase-like_dom_sf"/>
</dbReference>
<comment type="catalytic activity">
    <reaction evidence="12">
        <text>L-threonyl-[protein] + ATP = O-phospho-L-threonyl-[protein] + ADP + H(+)</text>
        <dbReference type="Rhea" id="RHEA:46608"/>
        <dbReference type="Rhea" id="RHEA-COMP:11060"/>
        <dbReference type="Rhea" id="RHEA-COMP:11605"/>
        <dbReference type="ChEBI" id="CHEBI:15378"/>
        <dbReference type="ChEBI" id="CHEBI:30013"/>
        <dbReference type="ChEBI" id="CHEBI:30616"/>
        <dbReference type="ChEBI" id="CHEBI:61977"/>
        <dbReference type="ChEBI" id="CHEBI:456216"/>
        <dbReference type="EC" id="2.7.11.1"/>
    </reaction>
</comment>
<sequence>MSSAPPPGGSLSPPPPASPSGGRSPSTPSTTPGSSPPAQSSKELSKGAMVGIAIGGGFVLLVALALIFFLCKKKRRRDNEAPPAPIDGVPYGGQQQQNASRRSDHVVMSVPPPKSPSSAPPRKGRPTMEWSSRLKIAVGSAKGLSYLHENCNPKIIHRDIKASNILIDFKFEAKVADFGLAKIASDTNTHVSTRVMGTFGYLAPEYASSGKLTEKSDVFSFGVVLLELITGRRPIDVNNVHADNSLVDWARPLLNQVSELGNFEVVVDKKLNNEYDKEEMARMVACAAACVRSTAPRRPRMDQVARVLEGNISPSDLNQGITPGHSNVYGSSGGSTDYDSSQDNEGMNKFRKVGLETQDLYSNPISEYDLYPSWSSTDGQTTQGKATGNIKRPGQASLAMAGNKANDEVPRKQHGPGKEKRVLRVSPRRKRSATKATEELG</sequence>
<keyword evidence="3" id="KW-1003">Cell membrane</keyword>
<feature type="region of interest" description="Disordered" evidence="14">
    <location>
        <begin position="372"/>
        <end position="441"/>
    </location>
</feature>
<organism evidence="17 18">
    <name type="scientific">Arabidopsis thaliana</name>
    <name type="common">Mouse-ear cress</name>
    <dbReference type="NCBI Taxonomy" id="3702"/>
    <lineage>
        <taxon>Eukaryota</taxon>
        <taxon>Viridiplantae</taxon>
        <taxon>Streptophyta</taxon>
        <taxon>Embryophyta</taxon>
        <taxon>Tracheophyta</taxon>
        <taxon>Spermatophyta</taxon>
        <taxon>Magnoliopsida</taxon>
        <taxon>eudicotyledons</taxon>
        <taxon>Gunneridae</taxon>
        <taxon>Pentapetalae</taxon>
        <taxon>rosids</taxon>
        <taxon>malvids</taxon>
        <taxon>Brassicales</taxon>
        <taxon>Brassicaceae</taxon>
        <taxon>Camelineae</taxon>
        <taxon>Arabidopsis</taxon>
    </lineage>
</organism>
<evidence type="ECO:0000256" key="14">
    <source>
        <dbReference type="SAM" id="MobiDB-lite"/>
    </source>
</evidence>
<dbReference type="InterPro" id="IPR008271">
    <property type="entry name" value="Ser/Thr_kinase_AS"/>
</dbReference>
<evidence type="ECO:0000256" key="11">
    <source>
        <dbReference type="ARBA" id="ARBA00023136"/>
    </source>
</evidence>
<keyword evidence="7" id="KW-0547">Nucleotide-binding</keyword>
<evidence type="ECO:0000256" key="13">
    <source>
        <dbReference type="ARBA" id="ARBA00048679"/>
    </source>
</evidence>
<feature type="compositionally biased region" description="Polar residues" evidence="14">
    <location>
        <begin position="315"/>
        <end position="325"/>
    </location>
</feature>
<feature type="transmembrane region" description="Helical" evidence="15">
    <location>
        <begin position="48"/>
        <end position="71"/>
    </location>
</feature>
<comment type="subcellular location">
    <subcellularLocation>
        <location evidence="1">Cell membrane</location>
        <topology evidence="1">Single-pass membrane protein</topology>
    </subcellularLocation>
</comment>
<feature type="compositionally biased region" description="Basic and acidic residues" evidence="14">
    <location>
        <begin position="405"/>
        <end position="422"/>
    </location>
</feature>
<evidence type="ECO:0000256" key="5">
    <source>
        <dbReference type="ARBA" id="ARBA00022679"/>
    </source>
</evidence>
<dbReference type="GO" id="GO:0005524">
    <property type="term" value="F:ATP binding"/>
    <property type="evidence" value="ECO:0007669"/>
    <property type="project" value="UniProtKB-KW"/>
</dbReference>
<dbReference type="AlphaFoldDB" id="A0A7G2ERQ5"/>
<keyword evidence="10 15" id="KW-1133">Transmembrane helix</keyword>
<reference evidence="17 18" key="1">
    <citation type="submission" date="2020-09" db="EMBL/GenBank/DDBJ databases">
        <authorList>
            <person name="Ashkenazy H."/>
        </authorList>
    </citation>
    <scope>NUCLEOTIDE SEQUENCE [LARGE SCALE GENOMIC DNA]</scope>
    <source>
        <strain evidence="18">cv. Cdm-0</strain>
    </source>
</reference>
<evidence type="ECO:0000256" key="4">
    <source>
        <dbReference type="ARBA" id="ARBA00022527"/>
    </source>
</evidence>
<dbReference type="EC" id="2.7.11.1" evidence="2"/>
<dbReference type="PROSITE" id="PS50011">
    <property type="entry name" value="PROTEIN_KINASE_DOM"/>
    <property type="match status" value="1"/>
</dbReference>
<evidence type="ECO:0000256" key="15">
    <source>
        <dbReference type="SAM" id="Phobius"/>
    </source>
</evidence>
<feature type="region of interest" description="Disordered" evidence="14">
    <location>
        <begin position="315"/>
        <end position="346"/>
    </location>
</feature>
<accession>A0A7G2ERQ5</accession>
<keyword evidence="9" id="KW-0067">ATP-binding</keyword>
<evidence type="ECO:0000256" key="7">
    <source>
        <dbReference type="ARBA" id="ARBA00022741"/>
    </source>
</evidence>
<evidence type="ECO:0000313" key="17">
    <source>
        <dbReference type="EMBL" id="CAD5324020.1"/>
    </source>
</evidence>